<dbReference type="Proteomes" id="UP000799766">
    <property type="component" value="Unassembled WGS sequence"/>
</dbReference>
<keyword evidence="3" id="KW-1185">Reference proteome</keyword>
<proteinExistence type="predicted"/>
<protein>
    <submittedName>
        <fullName evidence="2">Uncharacterized protein</fullName>
    </submittedName>
</protein>
<dbReference type="AlphaFoldDB" id="A0A6A6P401"/>
<organism evidence="2 3">
    <name type="scientific">Lineolata rhizophorae</name>
    <dbReference type="NCBI Taxonomy" id="578093"/>
    <lineage>
        <taxon>Eukaryota</taxon>
        <taxon>Fungi</taxon>
        <taxon>Dikarya</taxon>
        <taxon>Ascomycota</taxon>
        <taxon>Pezizomycotina</taxon>
        <taxon>Dothideomycetes</taxon>
        <taxon>Dothideomycetes incertae sedis</taxon>
        <taxon>Lineolatales</taxon>
        <taxon>Lineolataceae</taxon>
        <taxon>Lineolata</taxon>
    </lineage>
</organism>
<name>A0A6A6P401_9PEZI</name>
<evidence type="ECO:0000313" key="2">
    <source>
        <dbReference type="EMBL" id="KAF2458760.1"/>
    </source>
</evidence>
<feature type="compositionally biased region" description="Basic and acidic residues" evidence="1">
    <location>
        <begin position="76"/>
        <end position="92"/>
    </location>
</feature>
<sequence>MRLARPPGRPGCWLGRPACFIQYASNACLLACEPPCLGLTYDLPLTPAHPIRFGLDGVTRRDSCVARRLARRRQTPKRDKQGDTDRQSRDSRGAGQAGLRHAKSSPLARRRHHQASLSRRLASEMRVARACRTVEIGPGPRCDEPTGRPGEPPFLDRDWDISATRADGAIWPYGVALSGAQATIVHIGRDCRPGLIGATAAAVDSPFLGELGSKEYG</sequence>
<evidence type="ECO:0000313" key="3">
    <source>
        <dbReference type="Proteomes" id="UP000799766"/>
    </source>
</evidence>
<accession>A0A6A6P401</accession>
<dbReference type="EMBL" id="MU001677">
    <property type="protein sequence ID" value="KAF2458760.1"/>
    <property type="molecule type" value="Genomic_DNA"/>
</dbReference>
<evidence type="ECO:0000256" key="1">
    <source>
        <dbReference type="SAM" id="MobiDB-lite"/>
    </source>
</evidence>
<feature type="compositionally biased region" description="Basic residues" evidence="1">
    <location>
        <begin position="100"/>
        <end position="114"/>
    </location>
</feature>
<reference evidence="2" key="1">
    <citation type="journal article" date="2020" name="Stud. Mycol.">
        <title>101 Dothideomycetes genomes: a test case for predicting lifestyles and emergence of pathogens.</title>
        <authorList>
            <person name="Haridas S."/>
            <person name="Albert R."/>
            <person name="Binder M."/>
            <person name="Bloem J."/>
            <person name="Labutti K."/>
            <person name="Salamov A."/>
            <person name="Andreopoulos B."/>
            <person name="Baker S."/>
            <person name="Barry K."/>
            <person name="Bills G."/>
            <person name="Bluhm B."/>
            <person name="Cannon C."/>
            <person name="Castanera R."/>
            <person name="Culley D."/>
            <person name="Daum C."/>
            <person name="Ezra D."/>
            <person name="Gonzalez J."/>
            <person name="Henrissat B."/>
            <person name="Kuo A."/>
            <person name="Liang C."/>
            <person name="Lipzen A."/>
            <person name="Lutzoni F."/>
            <person name="Magnuson J."/>
            <person name="Mondo S."/>
            <person name="Nolan M."/>
            <person name="Ohm R."/>
            <person name="Pangilinan J."/>
            <person name="Park H.-J."/>
            <person name="Ramirez L."/>
            <person name="Alfaro M."/>
            <person name="Sun H."/>
            <person name="Tritt A."/>
            <person name="Yoshinaga Y."/>
            <person name="Zwiers L.-H."/>
            <person name="Turgeon B."/>
            <person name="Goodwin S."/>
            <person name="Spatafora J."/>
            <person name="Crous P."/>
            <person name="Grigoriev I."/>
        </authorList>
    </citation>
    <scope>NUCLEOTIDE SEQUENCE</scope>
    <source>
        <strain evidence="2">ATCC 16933</strain>
    </source>
</reference>
<feature type="region of interest" description="Disordered" evidence="1">
    <location>
        <begin position="66"/>
        <end position="121"/>
    </location>
</feature>
<gene>
    <name evidence="2" type="ORF">BDY21DRAFT_420714</name>
</gene>